<dbReference type="InterPro" id="IPR040962">
    <property type="entry name" value="TPR_22"/>
</dbReference>
<dbReference type="InterPro" id="IPR039226">
    <property type="entry name" value="Ski3/TTC37"/>
</dbReference>
<sequence length="1410" mass="160319">MSDIKQLLKEAKKELAREDYEEAIIISKKVLKKDPNNYFANVFLGKSYSCIQGKTGESLKHYLVAIDSNSSSMLAWKGLFLVLKEPGCIPDNYSFDEYFDLCGKYAECLFQQELPMVDLIHDLRMMKKSNPACLESFLKHLKPGTPLAERLGHHLMTPQTILQELIKLIGNKEQEAIAQLVSRERLKLSTADPLYQIKINSIAWEIYEDSEMDDLYSQLVNITNDDDTRAKLEESWLQYRIKVLKSMPSDIKLEFCSKVKAMVEDMVLVNHESLTAWKYYFEWQDYDDIDNMELELIIKFFKKFPTEPFAMVLYAWVSSNLSKYDVRSILFTDNTDKKNDIQATEEEQEVKEATEDIEAEESMQELMETDDNIPALLEKDVLTALLESISKVQSSALSHRIISKYFLLTNEYEAALSYIKTGISLIAYNIRDLGIPLHNSKLEVTLDLGTVYTYVDAPKNHNAALSLFEKIISEDPGNARAKMGKGIIFMERENWNDANNLLKEVTEEFPDNLEILSELGWSEANLGRLDPALIIFDNVLTKLEGTDIRTTEIRALNTWRKAKTLIFKQMLLDAEKDGMDNVKNSFKLLIQTVKMLDTYAPAFSLLGHIYSIYYLDNARAFKCYNKAFELNPGDIEAAKYMTSKYADNQNWTAAAIVAERLVKSEKAKKGLKRENWPYRVIGISYLEKQQAADSIEWFQSAIRVDDSDVESWVGLGQSYYSCGRIEASIKVFEKPLELSPHHPHALYFKALGLSDVGQFVESIEILEYITDLNPNNEAFKICLAKILVKYATDLFTQGFLMKAIATATKSISIIESLVTQMGCTSQNLWVLLSSALNMYLLVSSQSHEVPLDNLISIFSSIRFSGIEELDDIDEIIFEHLLEDDKGIDNNTIICTLLILSSKYALSSSDFESLSAPLRSSLWYNIGLSELTSYILLNEDKFRDAAIYAFKKSIKFQSNTTSSWIGLGIATMDINYRVSQHCFIKASALEPRDTEIWFNLSMLSLKNNDTTFAKQVLDRTQSIAPQESTPWLGLALLHELEGNRQESSRLFAHAFVLSNGRSKNAQLLYAKNVLENYIGKNYKETDIEAVEQLSTISNGLDQYFKKVPDDPFALQCALLSLERLHMYSLASEYANKLSVILENRFENSQEESELINFAHLKAQLARIELGSGNYTTAAEHAELSLGLLDGQESLISSTSILSNYIVLGLANFFLDKFDETLTYFQKLLEISKESKYVVILISKVLYEVGSADSKEIALEELTEYIGNNGPDISITLTLAVISIIENKKEDLHAILQELYDSPLSDLIVDKQRNIPYLIDKIKRRISKETPESQKLRTMQKMAVLFPNDFKLWESLDKKICQRVSCDGQNKVTAEQLSNAYANVGNLRSIQRSIFLTPWETSNLQSLAGCFV</sequence>
<dbReference type="Pfam" id="PF18833">
    <property type="entry name" value="TPR_22"/>
    <property type="match status" value="1"/>
</dbReference>
<dbReference type="PANTHER" id="PTHR15704:SF7">
    <property type="entry name" value="SUPERKILLER COMPLEX PROTEIN 3"/>
    <property type="match status" value="1"/>
</dbReference>
<dbReference type="SUPFAM" id="SSF48452">
    <property type="entry name" value="TPR-like"/>
    <property type="match status" value="3"/>
</dbReference>
<dbReference type="GO" id="GO:0070481">
    <property type="term" value="P:nuclear-transcribed mRNA catabolic process, non-stop decay"/>
    <property type="evidence" value="ECO:0007669"/>
    <property type="project" value="EnsemblFungi"/>
</dbReference>
<dbReference type="EMBL" id="HE806317">
    <property type="protein sequence ID" value="CCH59334.1"/>
    <property type="molecule type" value="Genomic_DNA"/>
</dbReference>
<keyword evidence="1" id="KW-0677">Repeat</keyword>
<dbReference type="GeneID" id="14494654"/>
<dbReference type="Pfam" id="PF14559">
    <property type="entry name" value="TPR_19"/>
    <property type="match status" value="1"/>
</dbReference>
<evidence type="ECO:0000256" key="3">
    <source>
        <dbReference type="PROSITE-ProRule" id="PRU00339"/>
    </source>
</evidence>
<dbReference type="InterPro" id="IPR019734">
    <property type="entry name" value="TPR_rpt"/>
</dbReference>
<proteinExistence type="predicted"/>
<dbReference type="GO" id="GO:0070478">
    <property type="term" value="P:nuclear-transcribed mRNA catabolic process, 3'-5' exonucleolytic nonsense-mediated decay"/>
    <property type="evidence" value="ECO:0007669"/>
    <property type="project" value="EnsemblFungi"/>
</dbReference>
<feature type="coiled-coil region" evidence="4">
    <location>
        <begin position="343"/>
        <end position="370"/>
    </location>
</feature>
<dbReference type="Proteomes" id="UP000002866">
    <property type="component" value="Chromosome 2"/>
</dbReference>
<reference evidence="5 6" key="1">
    <citation type="journal article" date="2011" name="Proc. Natl. Acad. Sci. U.S.A.">
        <title>Evolutionary erosion of yeast sex chromosomes by mating-type switching accidents.</title>
        <authorList>
            <person name="Gordon J.L."/>
            <person name="Armisen D."/>
            <person name="Proux-Wera E."/>
            <person name="Oheigeartaigh S.S."/>
            <person name="Byrne K.P."/>
            <person name="Wolfe K.H."/>
        </authorList>
    </citation>
    <scope>NUCLEOTIDE SEQUENCE [LARGE SCALE GENOMIC DNA]</scope>
    <source>
        <strain evidence="6">ATCC 34711 / CBS 6284 / DSM 70876 / NBRC 10599 / NRRL Y-10934 / UCD 77-7</strain>
    </source>
</reference>
<protein>
    <recommendedName>
        <fullName evidence="7">Superkiller protein 3</fullName>
    </recommendedName>
</protein>
<keyword evidence="6" id="KW-1185">Reference proteome</keyword>
<evidence type="ECO:0008006" key="7">
    <source>
        <dbReference type="Google" id="ProtNLM"/>
    </source>
</evidence>
<dbReference type="eggNOG" id="KOG1127">
    <property type="taxonomic scope" value="Eukaryota"/>
</dbReference>
<dbReference type="SMART" id="SM00028">
    <property type="entry name" value="TPR"/>
    <property type="match status" value="10"/>
</dbReference>
<dbReference type="STRING" id="1071380.I2GYY2"/>
<dbReference type="FunCoup" id="I2GYY2">
    <property type="interactions" value="560"/>
</dbReference>
<accession>I2GYY2</accession>
<dbReference type="Gene3D" id="1.25.40.10">
    <property type="entry name" value="Tetratricopeptide repeat domain"/>
    <property type="match status" value="5"/>
</dbReference>
<dbReference type="GO" id="GO:0055087">
    <property type="term" value="C:Ski complex"/>
    <property type="evidence" value="ECO:0007669"/>
    <property type="project" value="EnsemblFungi"/>
</dbReference>
<dbReference type="PROSITE" id="PS50005">
    <property type="entry name" value="TPR"/>
    <property type="match status" value="2"/>
</dbReference>
<evidence type="ECO:0000256" key="1">
    <source>
        <dbReference type="ARBA" id="ARBA00022737"/>
    </source>
</evidence>
<dbReference type="OMA" id="CQWELDP"/>
<keyword evidence="2 3" id="KW-0802">TPR repeat</keyword>
<evidence type="ECO:0000313" key="5">
    <source>
        <dbReference type="EMBL" id="CCH59334.1"/>
    </source>
</evidence>
<dbReference type="PANTHER" id="PTHR15704">
    <property type="entry name" value="SUPERKILLER 3 PROTEIN-RELATED"/>
    <property type="match status" value="1"/>
</dbReference>
<feature type="repeat" description="TPR" evidence="3">
    <location>
        <begin position="709"/>
        <end position="742"/>
    </location>
</feature>
<dbReference type="OrthoDB" id="421075at2759"/>
<feature type="repeat" description="TPR" evidence="3">
    <location>
        <begin position="1200"/>
        <end position="1233"/>
    </location>
</feature>
<evidence type="ECO:0000256" key="4">
    <source>
        <dbReference type="SAM" id="Coils"/>
    </source>
</evidence>
<dbReference type="InParanoid" id="I2GYY2"/>
<dbReference type="SUPFAM" id="SSF48439">
    <property type="entry name" value="Protein prenylyltransferase"/>
    <property type="match status" value="1"/>
</dbReference>
<evidence type="ECO:0000313" key="6">
    <source>
        <dbReference type="Proteomes" id="UP000002866"/>
    </source>
</evidence>
<evidence type="ECO:0000256" key="2">
    <source>
        <dbReference type="ARBA" id="ARBA00022803"/>
    </source>
</evidence>
<dbReference type="RefSeq" id="XP_004178853.1">
    <property type="nucleotide sequence ID" value="XM_004178805.1"/>
</dbReference>
<keyword evidence="4" id="KW-0175">Coiled coil</keyword>
<dbReference type="InterPro" id="IPR011990">
    <property type="entry name" value="TPR-like_helical_dom_sf"/>
</dbReference>
<dbReference type="KEGG" id="tbl:TBLA_0B04990"/>
<organism evidence="5 6">
    <name type="scientific">Henningerozyma blattae (strain ATCC 34711 / CBS 6284 / DSM 70876 / NBRC 10599 / NRRL Y-10934 / UCD 77-7)</name>
    <name type="common">Yeast</name>
    <name type="synonym">Tetrapisispora blattae</name>
    <dbReference type="NCBI Taxonomy" id="1071380"/>
    <lineage>
        <taxon>Eukaryota</taxon>
        <taxon>Fungi</taxon>
        <taxon>Dikarya</taxon>
        <taxon>Ascomycota</taxon>
        <taxon>Saccharomycotina</taxon>
        <taxon>Saccharomycetes</taxon>
        <taxon>Saccharomycetales</taxon>
        <taxon>Saccharomycetaceae</taxon>
        <taxon>Henningerozyma</taxon>
    </lineage>
</organism>
<gene>
    <name evidence="5" type="primary">TBLA0B04990</name>
    <name evidence="5" type="ORF">TBLA_0B04990</name>
</gene>
<dbReference type="Pfam" id="PF13181">
    <property type="entry name" value="TPR_8"/>
    <property type="match status" value="1"/>
</dbReference>
<dbReference type="HOGENOM" id="CLU_001688_0_0_1"/>
<name>I2GYY2_HENB6</name>